<organism evidence="5 6">
    <name type="scientific">Heliomicrobium gestii</name>
    <name type="common">Heliobacterium gestii</name>
    <dbReference type="NCBI Taxonomy" id="2699"/>
    <lineage>
        <taxon>Bacteria</taxon>
        <taxon>Bacillati</taxon>
        <taxon>Bacillota</taxon>
        <taxon>Clostridia</taxon>
        <taxon>Eubacteriales</taxon>
        <taxon>Heliobacteriaceae</taxon>
        <taxon>Heliomicrobium</taxon>
    </lineage>
</organism>
<dbReference type="GO" id="GO:0046872">
    <property type="term" value="F:metal ion binding"/>
    <property type="evidence" value="ECO:0007669"/>
    <property type="project" value="UniProtKB-KW"/>
</dbReference>
<feature type="domain" description="4Fe-4S ferredoxin-type" evidence="4">
    <location>
        <begin position="163"/>
        <end position="184"/>
    </location>
</feature>
<dbReference type="GO" id="GO:0051536">
    <property type="term" value="F:iron-sulfur cluster binding"/>
    <property type="evidence" value="ECO:0007669"/>
    <property type="project" value="UniProtKB-KW"/>
</dbReference>
<evidence type="ECO:0000313" key="6">
    <source>
        <dbReference type="Proteomes" id="UP000471031"/>
    </source>
</evidence>
<proteinExistence type="predicted"/>
<reference evidence="5 6" key="1">
    <citation type="submission" date="2020-01" db="EMBL/GenBank/DDBJ databases">
        <title>Whole genome sequence of Heliobacterium gestii DSM 11169.</title>
        <authorList>
            <person name="Kyndt J.A."/>
            <person name="Meyer T.E."/>
        </authorList>
    </citation>
    <scope>NUCLEOTIDE SEQUENCE [LARGE SCALE GENOMIC DNA]</scope>
    <source>
        <strain evidence="5 6">DSM 11169</strain>
    </source>
</reference>
<evidence type="ECO:0000256" key="1">
    <source>
        <dbReference type="ARBA" id="ARBA00022723"/>
    </source>
</evidence>
<evidence type="ECO:0000256" key="3">
    <source>
        <dbReference type="ARBA" id="ARBA00023014"/>
    </source>
</evidence>
<keyword evidence="2" id="KW-0408">Iron</keyword>
<gene>
    <name evidence="5" type="ORF">GTO89_12315</name>
</gene>
<dbReference type="AlphaFoldDB" id="A0A845LAY7"/>
<dbReference type="PROSITE" id="PS00198">
    <property type="entry name" value="4FE4S_FER_1"/>
    <property type="match status" value="1"/>
</dbReference>
<evidence type="ECO:0000313" key="5">
    <source>
        <dbReference type="EMBL" id="MZP43822.1"/>
    </source>
</evidence>
<keyword evidence="3" id="KW-0411">Iron-sulfur</keyword>
<dbReference type="SUPFAM" id="SSF54862">
    <property type="entry name" value="4Fe-4S ferredoxins"/>
    <property type="match status" value="1"/>
</dbReference>
<accession>A0A845LAY7</accession>
<feature type="domain" description="4Fe-4S ferredoxin-type" evidence="4">
    <location>
        <begin position="188"/>
        <end position="215"/>
    </location>
</feature>
<sequence length="215" mass="24147">MSRRSIRFRGVIKNGAAIEFFGTMIPSLLLFKRDPHAWWKRWRARQGRNRQPLPSLDRLLNRPDDTGRVGETHIFIFKWQSDVFDLDAFHDSHDFLLDLERVLRAQGRRYRLYTSLSPKTNLPELAAAAGLGDLSPFGLLIHRRFGPRMLIVGVEVEGGLPIHQPEHNGVGCTDCGLCLRLCPQAPEASGEVDLRKCEGCGRCITCCPVGKSAAT</sequence>
<dbReference type="RefSeq" id="WP_161262384.1">
    <property type="nucleotide sequence ID" value="NZ_JAFBDC010000008.1"/>
</dbReference>
<name>A0A845LAY7_HELGE</name>
<dbReference type="PROSITE" id="PS51379">
    <property type="entry name" value="4FE4S_FER_2"/>
    <property type="match status" value="2"/>
</dbReference>
<dbReference type="Proteomes" id="UP000471031">
    <property type="component" value="Unassembled WGS sequence"/>
</dbReference>
<protein>
    <recommendedName>
        <fullName evidence="4">4Fe-4S ferredoxin-type domain-containing protein</fullName>
    </recommendedName>
</protein>
<dbReference type="EMBL" id="WXEX01000010">
    <property type="protein sequence ID" value="MZP43822.1"/>
    <property type="molecule type" value="Genomic_DNA"/>
</dbReference>
<comment type="caution">
    <text evidence="5">The sequence shown here is derived from an EMBL/GenBank/DDBJ whole genome shotgun (WGS) entry which is preliminary data.</text>
</comment>
<keyword evidence="6" id="KW-1185">Reference proteome</keyword>
<keyword evidence="1" id="KW-0479">Metal-binding</keyword>
<dbReference type="InterPro" id="IPR017896">
    <property type="entry name" value="4Fe4S_Fe-S-bd"/>
</dbReference>
<dbReference type="OrthoDB" id="9784571at2"/>
<evidence type="ECO:0000259" key="4">
    <source>
        <dbReference type="PROSITE" id="PS51379"/>
    </source>
</evidence>
<dbReference type="InterPro" id="IPR017900">
    <property type="entry name" value="4Fe4S_Fe_S_CS"/>
</dbReference>
<evidence type="ECO:0000256" key="2">
    <source>
        <dbReference type="ARBA" id="ARBA00023004"/>
    </source>
</evidence>